<evidence type="ECO:0000259" key="1">
    <source>
        <dbReference type="Pfam" id="PF18885"/>
    </source>
</evidence>
<sequence length="299" mass="32366">MSAENTSLSQQAEPATMEEIRPDVIRGISLHRADEHTHQRIGFALDDAVTSAGKDGVASTVDAVFTAAMGAEIGQVFETAFTSFLSGVDVPPGGGETFSTTQIRSVLTNAINGISDAQYQALSEANGGELRSWELSNMIKTSAHELNLALSNLAGPEGAVYRFFNSESGSHFYTTSVEERDDIVANLPHLLLEGPVFITEGLGTALHRFYNTLTDAHFFTTAEEEKAYVEASFPQFAYEGVAMYVYTDATGSSDQGVFRLYNEQTGKHLFTASQAEADNVQNVLGWKLESSNAFYVEIA</sequence>
<dbReference type="InterPro" id="IPR043708">
    <property type="entry name" value="DUF5648"/>
</dbReference>
<evidence type="ECO:0000313" key="2">
    <source>
        <dbReference type="EMBL" id="CTQ67442.1"/>
    </source>
</evidence>
<gene>
    <name evidence="2" type="ORF">LAX5112_01393</name>
</gene>
<dbReference type="AlphaFoldDB" id="A0A0M6ZZ39"/>
<accession>A0A0M6ZZ39</accession>
<dbReference type="RefSeq" id="WP_055671194.1">
    <property type="nucleotide sequence ID" value="NZ_CXWD01000004.1"/>
</dbReference>
<dbReference type="OrthoDB" id="733404at2"/>
<evidence type="ECO:0000313" key="3">
    <source>
        <dbReference type="Proteomes" id="UP000053235"/>
    </source>
</evidence>
<reference evidence="3" key="1">
    <citation type="submission" date="2015-07" db="EMBL/GenBank/DDBJ databases">
        <authorList>
            <person name="Rodrigo-Torres Lidia"/>
            <person name="Arahal R.David."/>
        </authorList>
    </citation>
    <scope>NUCLEOTIDE SEQUENCE [LARGE SCALE GENOMIC DNA]</scope>
    <source>
        <strain evidence="3">CECT 5112</strain>
    </source>
</reference>
<organism evidence="2 3">
    <name type="scientific">Roseibium alexandrii</name>
    <dbReference type="NCBI Taxonomy" id="388408"/>
    <lineage>
        <taxon>Bacteria</taxon>
        <taxon>Pseudomonadati</taxon>
        <taxon>Pseudomonadota</taxon>
        <taxon>Alphaproteobacteria</taxon>
        <taxon>Hyphomicrobiales</taxon>
        <taxon>Stappiaceae</taxon>
        <taxon>Roseibium</taxon>
    </lineage>
</organism>
<feature type="domain" description="DUF5648" evidence="1">
    <location>
        <begin position="160"/>
        <end position="291"/>
    </location>
</feature>
<protein>
    <recommendedName>
        <fullName evidence="1">DUF5648 domain-containing protein</fullName>
    </recommendedName>
</protein>
<name>A0A0M6ZZ39_9HYPH</name>
<keyword evidence="3" id="KW-1185">Reference proteome</keyword>
<dbReference type="Pfam" id="PF18885">
    <property type="entry name" value="DUF5648"/>
    <property type="match status" value="1"/>
</dbReference>
<dbReference type="EMBL" id="CXWD01000004">
    <property type="protein sequence ID" value="CTQ67442.1"/>
    <property type="molecule type" value="Genomic_DNA"/>
</dbReference>
<dbReference type="Proteomes" id="UP000053235">
    <property type="component" value="Unassembled WGS sequence"/>
</dbReference>
<proteinExistence type="predicted"/>
<dbReference type="STRING" id="388408.LAX5112_01393"/>